<gene>
    <name evidence="1" type="primary">orf05838</name>
    <name evidence="1" type="ORF">Q903MT_gene5806</name>
</gene>
<geneLocation type="mitochondrion" evidence="1"/>
<organism evidence="1">
    <name type="scientific">Picea sitchensis</name>
    <name type="common">Sitka spruce</name>
    <name type="synonym">Pinus sitchensis</name>
    <dbReference type="NCBI Taxonomy" id="3332"/>
    <lineage>
        <taxon>Eukaryota</taxon>
        <taxon>Viridiplantae</taxon>
        <taxon>Streptophyta</taxon>
        <taxon>Embryophyta</taxon>
        <taxon>Tracheophyta</taxon>
        <taxon>Spermatophyta</taxon>
        <taxon>Pinopsida</taxon>
        <taxon>Pinidae</taxon>
        <taxon>Conifers I</taxon>
        <taxon>Pinales</taxon>
        <taxon>Pinaceae</taxon>
        <taxon>Picea</taxon>
    </lineage>
</organism>
<proteinExistence type="predicted"/>
<sequence length="130" mass="15025">MQIGFVDLNQGNHMFSGWSLLQDTRSALTRLSHFVRIHAFPIPYSRNDPGKEKYDVLRWLAHNLVITRRIGAFQLLIVGEPESQKPLFIQLIADILRIYFTSPCGRATRPSFLSRWSSHLTYLNIHLFSG</sequence>
<name>A0A6B9XRI9_PICSI</name>
<accession>A0A6B9XRI9</accession>
<evidence type="ECO:0000313" key="1">
    <source>
        <dbReference type="EMBL" id="QHR91770.1"/>
    </source>
</evidence>
<dbReference type="AlphaFoldDB" id="A0A6B9XRI9"/>
<protein>
    <submittedName>
        <fullName evidence="1">Uncharacterized protein</fullName>
    </submittedName>
</protein>
<keyword evidence="1" id="KW-0496">Mitochondrion</keyword>
<reference evidence="1" key="1">
    <citation type="submission" date="2019-03" db="EMBL/GenBank/DDBJ databases">
        <title>Largest Complete Mitochondrial Genome of a Gymnosperm, Sitka Spruce (Picea sitchensis), Indicates Complex Physical Structure.</title>
        <authorList>
            <person name="Jackman S.D."/>
            <person name="Coombe L."/>
            <person name="Warren R."/>
            <person name="Kirk H."/>
            <person name="Trinh E."/>
            <person name="McLeod T."/>
            <person name="Pleasance S."/>
            <person name="Pandoh P."/>
            <person name="Zhao Y."/>
            <person name="Coope R."/>
            <person name="Bousquet J."/>
            <person name="Bohlmann J.C."/>
            <person name="Jones S.J.M."/>
            <person name="Birol I."/>
        </authorList>
    </citation>
    <scope>NUCLEOTIDE SEQUENCE</scope>
    <source>
        <strain evidence="1">Q903</strain>
    </source>
</reference>
<dbReference type="EMBL" id="MK697702">
    <property type="protein sequence ID" value="QHR91770.1"/>
    <property type="molecule type" value="Genomic_DNA"/>
</dbReference>